<evidence type="ECO:0000256" key="5">
    <source>
        <dbReference type="ARBA" id="ARBA00022917"/>
    </source>
</evidence>
<dbReference type="SUPFAM" id="SSF48163">
    <property type="entry name" value="An anticodon-binding domain of class I aminoacyl-tRNA synthetases"/>
    <property type="match status" value="1"/>
</dbReference>
<evidence type="ECO:0000256" key="3">
    <source>
        <dbReference type="ARBA" id="ARBA00022741"/>
    </source>
</evidence>
<dbReference type="Gene3D" id="3.40.50.620">
    <property type="entry name" value="HUPs"/>
    <property type="match status" value="1"/>
</dbReference>
<comment type="caution">
    <text evidence="10">The sequence shown here is derived from an EMBL/GenBank/DDBJ whole genome shotgun (WGS) entry which is preliminary data.</text>
</comment>
<organism evidence="10 11">
    <name type="scientific">Orchesella dallaii</name>
    <dbReference type="NCBI Taxonomy" id="48710"/>
    <lineage>
        <taxon>Eukaryota</taxon>
        <taxon>Metazoa</taxon>
        <taxon>Ecdysozoa</taxon>
        <taxon>Arthropoda</taxon>
        <taxon>Hexapoda</taxon>
        <taxon>Collembola</taxon>
        <taxon>Entomobryomorpha</taxon>
        <taxon>Entomobryoidea</taxon>
        <taxon>Orchesellidae</taxon>
        <taxon>Orchesellinae</taxon>
        <taxon>Orchesella</taxon>
    </lineage>
</organism>
<protein>
    <recommendedName>
        <fullName evidence="12">Glutamate--tRNA ligase, mitochondrial</fullName>
    </recommendedName>
</protein>
<gene>
    <name evidence="10" type="ORF">ODALV1_LOCUS18388</name>
</gene>
<dbReference type="InterPro" id="IPR049940">
    <property type="entry name" value="GluQ/Sye"/>
</dbReference>
<keyword evidence="11" id="KW-1185">Reference proteome</keyword>
<dbReference type="InterPro" id="IPR020058">
    <property type="entry name" value="Glu/Gln-tRNA-synth_Ib_cat-dom"/>
</dbReference>
<evidence type="ECO:0000256" key="6">
    <source>
        <dbReference type="ARBA" id="ARBA00023146"/>
    </source>
</evidence>
<dbReference type="SUPFAM" id="SSF52374">
    <property type="entry name" value="Nucleotidylyl transferase"/>
    <property type="match status" value="1"/>
</dbReference>
<proteinExistence type="inferred from homology"/>
<dbReference type="PANTHER" id="PTHR43311">
    <property type="entry name" value="GLUTAMATE--TRNA LIGASE"/>
    <property type="match status" value="1"/>
</dbReference>
<keyword evidence="4 7" id="KW-0067">ATP-binding</keyword>
<evidence type="ECO:0000256" key="1">
    <source>
        <dbReference type="ARBA" id="ARBA00007894"/>
    </source>
</evidence>
<reference evidence="10 11" key="1">
    <citation type="submission" date="2024-08" db="EMBL/GenBank/DDBJ databases">
        <authorList>
            <person name="Cucini C."/>
            <person name="Frati F."/>
        </authorList>
    </citation>
    <scope>NUCLEOTIDE SEQUENCE [LARGE SCALE GENOMIC DNA]</scope>
</reference>
<comment type="similarity">
    <text evidence="1">Belongs to the class-I aminoacyl-tRNA synthetase family. Glutamate--tRNA ligase type 1 subfamily.</text>
</comment>
<keyword evidence="2 7" id="KW-0436">Ligase</keyword>
<keyword evidence="3 7" id="KW-0547">Nucleotide-binding</keyword>
<name>A0ABP1R3X6_9HEXA</name>
<accession>A0ABP1R3X6</accession>
<dbReference type="InterPro" id="IPR008925">
    <property type="entry name" value="aa_tRNA-synth_I_cd-bd_sf"/>
</dbReference>
<feature type="domain" description="Aminoacyl-tRNA synthetase class I anticodon-binding" evidence="9">
    <location>
        <begin position="301"/>
        <end position="429"/>
    </location>
</feature>
<sequence length="449" mass="52056">MIEADLQWLGIEPHEGPSNPGKHGPYIQSERLSIYQENLGNLIDSGNAYECFCSEKRLDLMRREAVRMRQRPRYDNKCRDLSREDVKRKKAAGEQFCVRFKLEPEHLVLKDMVYGDVEFDLTEMNYEGDPIIIKSDGYPTYHYANVVDDHFMEISHVLRGVEWQISTPKHLQMYRAFKWEPPQYAHLPIVLNKDGTKLSKRQGDISVNHYRNQTYFPIALTNFVTKSGGGFSDHNVEKLYSMQELAETFDISKVNTGGCRLDFILLEKLNQLKLDSQINNDLKTAIKTLVEAITAANLKADDYPQDYIEKVIRWCPQRVTKIKDLVSPGFEYLWSQPEPSLLSKVSTSPDVLQTFINDCPTKIFNYRETTEDSERISEFLEEFSTFHNLKQKAFMKDLRIMLCGVTKGPPLVEIFLLFGNNMTRSRLLKSLEYLLERSSLPLPNVQAKR</sequence>
<evidence type="ECO:0008006" key="12">
    <source>
        <dbReference type="Google" id="ProtNLM"/>
    </source>
</evidence>
<dbReference type="Gene3D" id="1.10.10.350">
    <property type="match status" value="1"/>
</dbReference>
<dbReference type="InterPro" id="IPR014729">
    <property type="entry name" value="Rossmann-like_a/b/a_fold"/>
</dbReference>
<keyword evidence="5 7" id="KW-0648">Protein biosynthesis</keyword>
<dbReference type="InterPro" id="IPR045462">
    <property type="entry name" value="aa-tRNA-synth_I_cd-bd"/>
</dbReference>
<dbReference type="PANTHER" id="PTHR43311:SF2">
    <property type="entry name" value="GLUTAMATE--TRNA LIGASE, MITOCHONDRIAL-RELATED"/>
    <property type="match status" value="1"/>
</dbReference>
<dbReference type="Pfam" id="PF19269">
    <property type="entry name" value="Anticodon_2"/>
    <property type="match status" value="1"/>
</dbReference>
<keyword evidence="6 7" id="KW-0030">Aminoacyl-tRNA synthetase</keyword>
<evidence type="ECO:0000256" key="7">
    <source>
        <dbReference type="RuleBase" id="RU363037"/>
    </source>
</evidence>
<dbReference type="InterPro" id="IPR020751">
    <property type="entry name" value="aa-tRNA-synth_I_codon-bd_sub2"/>
</dbReference>
<dbReference type="InterPro" id="IPR004527">
    <property type="entry name" value="Glu-tRNA-ligase_bac/mito"/>
</dbReference>
<dbReference type="Proteomes" id="UP001642540">
    <property type="component" value="Unassembled WGS sequence"/>
</dbReference>
<feature type="domain" description="Glutamyl/glutaminyl-tRNA synthetase class Ib catalytic" evidence="8">
    <location>
        <begin position="2"/>
        <end position="254"/>
    </location>
</feature>
<evidence type="ECO:0000259" key="9">
    <source>
        <dbReference type="Pfam" id="PF19269"/>
    </source>
</evidence>
<dbReference type="EMBL" id="CAXLJM020000057">
    <property type="protein sequence ID" value="CAL8119077.1"/>
    <property type="molecule type" value="Genomic_DNA"/>
</dbReference>
<evidence type="ECO:0000256" key="4">
    <source>
        <dbReference type="ARBA" id="ARBA00022840"/>
    </source>
</evidence>
<evidence type="ECO:0000259" key="8">
    <source>
        <dbReference type="Pfam" id="PF00749"/>
    </source>
</evidence>
<evidence type="ECO:0000313" key="10">
    <source>
        <dbReference type="EMBL" id="CAL8119077.1"/>
    </source>
</evidence>
<evidence type="ECO:0000256" key="2">
    <source>
        <dbReference type="ARBA" id="ARBA00022598"/>
    </source>
</evidence>
<evidence type="ECO:0000313" key="11">
    <source>
        <dbReference type="Proteomes" id="UP001642540"/>
    </source>
</evidence>
<dbReference type="NCBIfam" id="TIGR00464">
    <property type="entry name" value="gltX_bact"/>
    <property type="match status" value="1"/>
</dbReference>
<dbReference type="Pfam" id="PF00749">
    <property type="entry name" value="tRNA-synt_1c"/>
    <property type="match status" value="1"/>
</dbReference>